<dbReference type="EMBL" id="CP076134">
    <property type="protein sequence ID" value="QWG12766.1"/>
    <property type="molecule type" value="Genomic_DNA"/>
</dbReference>
<dbReference type="SUPFAM" id="SSF56925">
    <property type="entry name" value="OMPA-like"/>
    <property type="match status" value="3"/>
</dbReference>
<dbReference type="Gene3D" id="2.40.160.20">
    <property type="match status" value="3"/>
</dbReference>
<proteinExistence type="inferred from homology"/>
<accession>A0A975RMR0</accession>
<evidence type="ECO:0000256" key="1">
    <source>
        <dbReference type="ARBA" id="ARBA00038306"/>
    </source>
</evidence>
<dbReference type="AlphaFoldDB" id="A0A975RMR0"/>
<evidence type="ECO:0000313" key="3">
    <source>
        <dbReference type="Proteomes" id="UP000680839"/>
    </source>
</evidence>
<dbReference type="RefSeq" id="WP_215621547.1">
    <property type="nucleotide sequence ID" value="NZ_CP076134.1"/>
</dbReference>
<evidence type="ECO:0008006" key="4">
    <source>
        <dbReference type="Google" id="ProtNLM"/>
    </source>
</evidence>
<comment type="similarity">
    <text evidence="1">Belongs to the Omp25/RopB family.</text>
</comment>
<protein>
    <recommendedName>
        <fullName evidence="4">Outer membrane protein beta-barrel domain-containing protein</fullName>
    </recommendedName>
</protein>
<name>A0A975RMR0_9BRAD</name>
<sequence length="758" mass="80396">MSDTTQTGSGMGRIALRRLFLAGTSLTVLSGSTLAADLPLVKAPPPVIASSWAGFYLGVHGGYGWKHDDFSRSEAEFFFTTPPPSLDGVRSQGGVFGAHAGYNWQFGRVVTGLEFDFSATDIKGTNSVSEVFVAPGTTVSSSDTLGENVRYLGSARTRLGWLPTDKVLLYGTAGLAWERLDQTKVQSQAVTANGVLVTSNSFSFRDPIDKFGWVAGVGAEAMLGSPNWIGRVEYLHYDFGQVMTARSDTNTAPGFGSFNSSAGSQTIDLVRAGISYKFGEPARMAAVPYAKVPVAASASSWAGFYLGAHAGYGWGNDPGTEPLILFPGIGSTATLGGVNSKGWVGGGQLGYNWQYGRFVTGLEIDLSAADISGSSNTATATIAVPAATLSGRFDENVKYLGTARGRLGWLATDNLLFYGTAGLAWERLERTKIQNETTPAGITNATSTSPSDRFGWVAGVGGEMMLGSTNWIGRLEYLHYDFGRINTGGNISIFQSGLSANATITAGRQTIDVVRAGVSYKFGPEMAAAVQPAMYTKAPRVPPPLQNWAGFYLGAHGGYGWKGNDFAITAFSRALAGGIKSAGWLGGGQAGYNWQYGRAIAGLEIDGSATGIRGSSLPVTFGGTTGTLSDNVKYLGTARGRLGWTLAGDWLLYGTGGLAWERVNRTWFRVSPSLNNINTILSESPRDHFGWVAGAGVETMIHNSNWIARLEYLHYDFGTVESTTVQTSTDPANPPFAERGGRQTLEAVRAGLSYKFTP</sequence>
<dbReference type="PANTHER" id="PTHR34001:SF3">
    <property type="entry name" value="BLL7405 PROTEIN"/>
    <property type="match status" value="1"/>
</dbReference>
<reference evidence="2" key="1">
    <citation type="submission" date="2021-06" db="EMBL/GenBank/DDBJ databases">
        <title>Bradyrhizobium sp. S2-20-1 Genome sequencing.</title>
        <authorList>
            <person name="Jin L."/>
        </authorList>
    </citation>
    <scope>NUCLEOTIDE SEQUENCE</scope>
    <source>
        <strain evidence="2">S2-20-1</strain>
    </source>
</reference>
<gene>
    <name evidence="2" type="ORF">KMZ29_24265</name>
</gene>
<dbReference type="PANTHER" id="PTHR34001">
    <property type="entry name" value="BLL7405 PROTEIN"/>
    <property type="match status" value="1"/>
</dbReference>
<evidence type="ECO:0000313" key="2">
    <source>
        <dbReference type="EMBL" id="QWG12766.1"/>
    </source>
</evidence>
<organism evidence="2 3">
    <name type="scientific">Bradyrhizobium sediminis</name>
    <dbReference type="NCBI Taxonomy" id="2840469"/>
    <lineage>
        <taxon>Bacteria</taxon>
        <taxon>Pseudomonadati</taxon>
        <taxon>Pseudomonadota</taxon>
        <taxon>Alphaproteobacteria</taxon>
        <taxon>Hyphomicrobiales</taxon>
        <taxon>Nitrobacteraceae</taxon>
        <taxon>Bradyrhizobium</taxon>
    </lineage>
</organism>
<dbReference type="InterPro" id="IPR011250">
    <property type="entry name" value="OMP/PagP_B-barrel"/>
</dbReference>
<dbReference type="InterPro" id="IPR051692">
    <property type="entry name" value="OMP-like"/>
</dbReference>
<dbReference type="Proteomes" id="UP000680839">
    <property type="component" value="Chromosome"/>
</dbReference>